<gene>
    <name evidence="7" type="ORF">FDENT_5528</name>
</gene>
<accession>A0A8H5UB12</accession>
<dbReference type="Pfam" id="PF11951">
    <property type="entry name" value="Fungal_trans_2"/>
    <property type="match status" value="1"/>
</dbReference>
<evidence type="ECO:0000256" key="1">
    <source>
        <dbReference type="ARBA" id="ARBA00004141"/>
    </source>
</evidence>
<dbReference type="GO" id="GO:0000981">
    <property type="term" value="F:DNA-binding transcription factor activity, RNA polymerase II-specific"/>
    <property type="evidence" value="ECO:0007669"/>
    <property type="project" value="InterPro"/>
</dbReference>
<keyword evidence="3 6" id="KW-1133">Transmembrane helix</keyword>
<feature type="transmembrane region" description="Helical" evidence="6">
    <location>
        <begin position="12"/>
        <end position="30"/>
    </location>
</feature>
<evidence type="ECO:0000256" key="5">
    <source>
        <dbReference type="ARBA" id="ARBA00023242"/>
    </source>
</evidence>
<dbReference type="PANTHER" id="PTHR31465:SF35">
    <property type="entry name" value="RTA1 DOMAIN PROTEIN-RELATED"/>
    <property type="match status" value="1"/>
</dbReference>
<feature type="transmembrane region" description="Helical" evidence="6">
    <location>
        <begin position="113"/>
        <end position="131"/>
    </location>
</feature>
<protein>
    <submittedName>
        <fullName evidence="7">RTM1-like protein</fullName>
    </submittedName>
</protein>
<dbReference type="GO" id="GO:0016020">
    <property type="term" value="C:membrane"/>
    <property type="evidence" value="ECO:0007669"/>
    <property type="project" value="UniProtKB-SubCell"/>
</dbReference>
<feature type="transmembrane region" description="Helical" evidence="6">
    <location>
        <begin position="151"/>
        <end position="175"/>
    </location>
</feature>
<feature type="transmembrane region" description="Helical" evidence="6">
    <location>
        <begin position="37"/>
        <end position="60"/>
    </location>
</feature>
<evidence type="ECO:0000256" key="3">
    <source>
        <dbReference type="ARBA" id="ARBA00022989"/>
    </source>
</evidence>
<dbReference type="Pfam" id="PF04479">
    <property type="entry name" value="RTA1"/>
    <property type="match status" value="1"/>
</dbReference>
<evidence type="ECO:0000256" key="4">
    <source>
        <dbReference type="ARBA" id="ARBA00023136"/>
    </source>
</evidence>
<dbReference type="InterPro" id="IPR021858">
    <property type="entry name" value="Fun_TF"/>
</dbReference>
<sequence>MVNYYRYEPSLPLSIIFIVIFALSSALHLFQSIKTRTWFFLPFLVGSIFEAVGFIGRAIGAEQAPDYTFGPYVLQTLLLLLGPTCYAASIYMILGRYIRQLNGERLSLIRPSWLTKIFLLGDIISIALQGIGGGKLVNADSPDDKTTEENIIIAGLTVQIVFFGLFIAVTGLFHFRFARHSTSRPLSWQRLLIVIYVASVLILIRSLFRMIEYIEGHDGELQSKEVYVLVLDAIPMAIASVGLNLFHPSRYMENRRKSLENWDSEVALGDLQGRSLGTACDEKRPFCKNCIRKEALCEYFDTKSRPRGCSANNVKILPVSHQSPVEVAISPASSNLSSSNLFAGRTGSPAEQLFERQLLHHFVQMTQRATDVQATWSLWVLEEATHSPCVLNGILGISALHLRRFNEFDKALKKASFEYMSRAIEGHRKDLRGGMSKENSSSVAAACALVSIYANVDGYYLAGDHDERMPHDWYISFKRSIHLFHVASPSIENPTVSQEFKTIQPTIDKTICPNPFSFLLYYNPTSADVSQEEISICMPAVAYLSYLYAELSTGKPLRFPAALSGHFIDLVKVKNPRALAISGYFFMVVKQGRQFWLIDGAPEREFNIIMRYLPRNWWPVMDWAARVLGWRLIYLSLNPFRALQY</sequence>
<dbReference type="InterPro" id="IPR001138">
    <property type="entry name" value="Zn2Cys6_DnaBD"/>
</dbReference>
<dbReference type="EMBL" id="JAAOAK010000133">
    <property type="protein sequence ID" value="KAF5687204.1"/>
    <property type="molecule type" value="Genomic_DNA"/>
</dbReference>
<reference evidence="7 8" key="1">
    <citation type="submission" date="2020-05" db="EMBL/GenBank/DDBJ databases">
        <title>Identification and distribution of gene clusters putatively required for synthesis of sphingolipid metabolism inhibitors in phylogenetically diverse species of the filamentous fungus Fusarium.</title>
        <authorList>
            <person name="Kim H.-S."/>
            <person name="Busman M."/>
            <person name="Brown D.W."/>
            <person name="Divon H."/>
            <person name="Uhlig S."/>
            <person name="Proctor R.H."/>
        </authorList>
    </citation>
    <scope>NUCLEOTIDE SEQUENCE [LARGE SCALE GENOMIC DNA]</scope>
    <source>
        <strain evidence="7 8">NRRL 25311</strain>
    </source>
</reference>
<dbReference type="AlphaFoldDB" id="A0A8H5UB12"/>
<evidence type="ECO:0000256" key="2">
    <source>
        <dbReference type="ARBA" id="ARBA00022692"/>
    </source>
</evidence>
<dbReference type="CDD" id="cd00067">
    <property type="entry name" value="GAL4"/>
    <property type="match status" value="1"/>
</dbReference>
<comment type="subcellular location">
    <subcellularLocation>
        <location evidence="1">Membrane</location>
        <topology evidence="1">Multi-pass membrane protein</topology>
    </subcellularLocation>
</comment>
<feature type="transmembrane region" description="Helical" evidence="6">
    <location>
        <begin position="72"/>
        <end position="93"/>
    </location>
</feature>
<feature type="transmembrane region" description="Helical" evidence="6">
    <location>
        <begin position="226"/>
        <end position="246"/>
    </location>
</feature>
<keyword evidence="4 6" id="KW-0472">Membrane</keyword>
<dbReference type="InterPro" id="IPR007568">
    <property type="entry name" value="RTA1"/>
</dbReference>
<evidence type="ECO:0000313" key="7">
    <source>
        <dbReference type="EMBL" id="KAF5687204.1"/>
    </source>
</evidence>
<comment type="caution">
    <text evidence="7">The sequence shown here is derived from an EMBL/GenBank/DDBJ whole genome shotgun (WGS) entry which is preliminary data.</text>
</comment>
<organism evidence="7 8">
    <name type="scientific">Fusarium denticulatum</name>
    <dbReference type="NCBI Taxonomy" id="48507"/>
    <lineage>
        <taxon>Eukaryota</taxon>
        <taxon>Fungi</taxon>
        <taxon>Dikarya</taxon>
        <taxon>Ascomycota</taxon>
        <taxon>Pezizomycotina</taxon>
        <taxon>Sordariomycetes</taxon>
        <taxon>Hypocreomycetidae</taxon>
        <taxon>Hypocreales</taxon>
        <taxon>Nectriaceae</taxon>
        <taxon>Fusarium</taxon>
        <taxon>Fusarium fujikuroi species complex</taxon>
    </lineage>
</organism>
<evidence type="ECO:0000256" key="6">
    <source>
        <dbReference type="SAM" id="Phobius"/>
    </source>
</evidence>
<keyword evidence="8" id="KW-1185">Reference proteome</keyword>
<name>A0A8H5UB12_9HYPO</name>
<keyword evidence="2 6" id="KW-0812">Transmembrane</keyword>
<proteinExistence type="predicted"/>
<evidence type="ECO:0000313" key="8">
    <source>
        <dbReference type="Proteomes" id="UP000562682"/>
    </source>
</evidence>
<dbReference type="Proteomes" id="UP000562682">
    <property type="component" value="Unassembled WGS sequence"/>
</dbReference>
<keyword evidence="5" id="KW-0539">Nucleus</keyword>
<feature type="transmembrane region" description="Helical" evidence="6">
    <location>
        <begin position="187"/>
        <end position="206"/>
    </location>
</feature>
<dbReference type="GO" id="GO:0008270">
    <property type="term" value="F:zinc ion binding"/>
    <property type="evidence" value="ECO:0007669"/>
    <property type="project" value="InterPro"/>
</dbReference>
<dbReference type="PANTHER" id="PTHR31465">
    <property type="entry name" value="PROTEIN RTA1-RELATED"/>
    <property type="match status" value="1"/>
</dbReference>